<comment type="caution">
    <text evidence="2">The sequence shown here is derived from an EMBL/GenBank/DDBJ whole genome shotgun (WGS) entry which is preliminary data.</text>
</comment>
<name>A0A834M9U6_RHYFE</name>
<evidence type="ECO:0000313" key="3">
    <source>
        <dbReference type="Proteomes" id="UP000625711"/>
    </source>
</evidence>
<evidence type="ECO:0000256" key="1">
    <source>
        <dbReference type="SAM" id="MobiDB-lite"/>
    </source>
</evidence>
<keyword evidence="3" id="KW-1185">Reference proteome</keyword>
<dbReference type="Proteomes" id="UP000625711">
    <property type="component" value="Unassembled WGS sequence"/>
</dbReference>
<dbReference type="EMBL" id="JAACXV010014135">
    <property type="protein sequence ID" value="KAF7270119.1"/>
    <property type="molecule type" value="Genomic_DNA"/>
</dbReference>
<accession>A0A834M9U6</accession>
<feature type="region of interest" description="Disordered" evidence="1">
    <location>
        <begin position="1"/>
        <end position="52"/>
    </location>
</feature>
<evidence type="ECO:0000313" key="2">
    <source>
        <dbReference type="EMBL" id="KAF7270119.1"/>
    </source>
</evidence>
<protein>
    <submittedName>
        <fullName evidence="2">Uncharacterized protein</fullName>
    </submittedName>
</protein>
<proteinExistence type="predicted"/>
<organism evidence="2 3">
    <name type="scientific">Rhynchophorus ferrugineus</name>
    <name type="common">Red palm weevil</name>
    <name type="synonym">Curculio ferrugineus</name>
    <dbReference type="NCBI Taxonomy" id="354439"/>
    <lineage>
        <taxon>Eukaryota</taxon>
        <taxon>Metazoa</taxon>
        <taxon>Ecdysozoa</taxon>
        <taxon>Arthropoda</taxon>
        <taxon>Hexapoda</taxon>
        <taxon>Insecta</taxon>
        <taxon>Pterygota</taxon>
        <taxon>Neoptera</taxon>
        <taxon>Endopterygota</taxon>
        <taxon>Coleoptera</taxon>
        <taxon>Polyphaga</taxon>
        <taxon>Cucujiformia</taxon>
        <taxon>Curculionidae</taxon>
        <taxon>Dryophthorinae</taxon>
        <taxon>Rhynchophorus</taxon>
    </lineage>
</organism>
<dbReference type="AlphaFoldDB" id="A0A834M9U6"/>
<sequence>MDGSGDRGGWRGAWTKLSGRSERPEEGWCDGGAGALMSRRRSRRDGGKRGKRTNIMKVKFPFGLLIKMSNKGCNFPCSPQKKVKFYITSVFLPLLLLPNPETATQATKRTKRKLTLTAVERPGDARRELIRYEGREAGYAVRRKAKGRTHGGLIFNSMEITEAKSVLLAGIGMPYTARAV</sequence>
<gene>
    <name evidence="2" type="ORF">GWI33_016893</name>
</gene>
<reference evidence="2" key="1">
    <citation type="submission" date="2020-08" db="EMBL/GenBank/DDBJ databases">
        <title>Genome sequencing and assembly of the red palm weevil Rhynchophorus ferrugineus.</title>
        <authorList>
            <person name="Dias G.B."/>
            <person name="Bergman C.M."/>
            <person name="Manee M."/>
        </authorList>
    </citation>
    <scope>NUCLEOTIDE SEQUENCE</scope>
    <source>
        <strain evidence="2">AA-2017</strain>
        <tissue evidence="2">Whole larva</tissue>
    </source>
</reference>